<gene>
    <name evidence="1" type="ORF">PYCCODRAFT_1368405</name>
</gene>
<organism evidence="1 2">
    <name type="scientific">Trametes coccinea (strain BRFM310)</name>
    <name type="common">Pycnoporus coccineus</name>
    <dbReference type="NCBI Taxonomy" id="1353009"/>
    <lineage>
        <taxon>Eukaryota</taxon>
        <taxon>Fungi</taxon>
        <taxon>Dikarya</taxon>
        <taxon>Basidiomycota</taxon>
        <taxon>Agaricomycotina</taxon>
        <taxon>Agaricomycetes</taxon>
        <taxon>Polyporales</taxon>
        <taxon>Polyporaceae</taxon>
        <taxon>Trametes</taxon>
    </lineage>
</organism>
<proteinExistence type="predicted"/>
<dbReference type="EMBL" id="KZ084108">
    <property type="protein sequence ID" value="OSD02001.1"/>
    <property type="molecule type" value="Genomic_DNA"/>
</dbReference>
<keyword evidence="2" id="KW-1185">Reference proteome</keyword>
<dbReference type="Proteomes" id="UP000193067">
    <property type="component" value="Unassembled WGS sequence"/>
</dbReference>
<dbReference type="AlphaFoldDB" id="A0A1Y2IP37"/>
<evidence type="ECO:0000313" key="2">
    <source>
        <dbReference type="Proteomes" id="UP000193067"/>
    </source>
</evidence>
<reference evidence="1 2" key="1">
    <citation type="journal article" date="2015" name="Biotechnol. Biofuels">
        <title>Enhanced degradation of softwood versus hardwood by the white-rot fungus Pycnoporus coccineus.</title>
        <authorList>
            <person name="Couturier M."/>
            <person name="Navarro D."/>
            <person name="Chevret D."/>
            <person name="Henrissat B."/>
            <person name="Piumi F."/>
            <person name="Ruiz-Duenas F.J."/>
            <person name="Martinez A.T."/>
            <person name="Grigoriev I.V."/>
            <person name="Riley R."/>
            <person name="Lipzen A."/>
            <person name="Berrin J.G."/>
            <person name="Master E.R."/>
            <person name="Rosso M.N."/>
        </authorList>
    </citation>
    <scope>NUCLEOTIDE SEQUENCE [LARGE SCALE GENOMIC DNA]</scope>
    <source>
        <strain evidence="1 2">BRFM310</strain>
    </source>
</reference>
<evidence type="ECO:0000313" key="1">
    <source>
        <dbReference type="EMBL" id="OSD02001.1"/>
    </source>
</evidence>
<accession>A0A1Y2IP37</accession>
<dbReference type="STRING" id="1353009.A0A1Y2IP37"/>
<feature type="non-terminal residue" evidence="1">
    <location>
        <position position="1"/>
    </location>
</feature>
<name>A0A1Y2IP37_TRAC3</name>
<sequence length="183" mass="20197">PPNPSAEPIPPETVTLSAPVVEEHNFEPERSENQGESRWSTCIRKESTYVQRLKAGKGTATGRVGRPVLLRGVQEGTASIEEVPESKEMETVLVVQEVREEAELAMAVAMGDTECIEPSYAKAKKCPDWLKWQEAVQAELDSLVANNTWRVIPVLSLAMSSTRSGFFASKRTLLVRSTITKLD</sequence>
<protein>
    <submittedName>
        <fullName evidence="1">Uncharacterized protein</fullName>
    </submittedName>
</protein>
<dbReference type="OrthoDB" id="2673594at2759"/>